<sequence length="155" mass="17738">MTGVPTQQHDEETMTDLQRAERIKTAITTHSTYERIEEMTGVNITTLKRIASGKRDVYASELEKIAEATQESPVYLMFGEDKDMVKKGKLMFDGRRNKVAEAAMFSLYNIRTLKDDEIIVIAKLIAGLQAMRVSERFFLKDLEKLRDLKDSEGDE</sequence>
<dbReference type="RefSeq" id="WP_071287626.1">
    <property type="nucleotide sequence ID" value="NZ_CDBW01000041.1"/>
</dbReference>
<proteinExistence type="predicted"/>
<reference evidence="2 3" key="1">
    <citation type="submission" date="2016-09" db="EMBL/GenBank/DDBJ databases">
        <title>Draft Genome Sequence of Aeromonas sobria Strain 08005, Isolated from Sick Rana catesbeiana.</title>
        <authorList>
            <person name="Yang Q."/>
        </authorList>
    </citation>
    <scope>NUCLEOTIDE SEQUENCE [LARGE SCALE GENOMIC DNA]</scope>
    <source>
        <strain evidence="2 3">08005</strain>
    </source>
</reference>
<feature type="domain" description="HTH cro/C1-type" evidence="1">
    <location>
        <begin position="38"/>
        <end position="76"/>
    </location>
</feature>
<dbReference type="GeneID" id="58923922"/>
<dbReference type="CDD" id="cd00093">
    <property type="entry name" value="HTH_XRE"/>
    <property type="match status" value="1"/>
</dbReference>
<dbReference type="EMBL" id="MKFU01000013">
    <property type="protein sequence ID" value="OHY92580.1"/>
    <property type="molecule type" value="Genomic_DNA"/>
</dbReference>
<dbReference type="InterPro" id="IPR010982">
    <property type="entry name" value="Lambda_DNA-bd_dom_sf"/>
</dbReference>
<organism evidence="2 3">
    <name type="scientific">Aeromonas sobria</name>
    <dbReference type="NCBI Taxonomy" id="646"/>
    <lineage>
        <taxon>Bacteria</taxon>
        <taxon>Pseudomonadati</taxon>
        <taxon>Pseudomonadota</taxon>
        <taxon>Gammaproteobacteria</taxon>
        <taxon>Aeromonadales</taxon>
        <taxon>Aeromonadaceae</taxon>
        <taxon>Aeromonas</taxon>
    </lineage>
</organism>
<dbReference type="STRING" id="646.BJD16_12865"/>
<comment type="caution">
    <text evidence="2">The sequence shown here is derived from an EMBL/GenBank/DDBJ whole genome shotgun (WGS) entry which is preliminary data.</text>
</comment>
<accession>A0A1S2CV38</accession>
<gene>
    <name evidence="2" type="ORF">BJD16_12865</name>
</gene>
<evidence type="ECO:0000259" key="1">
    <source>
        <dbReference type="PROSITE" id="PS50943"/>
    </source>
</evidence>
<dbReference type="InterPro" id="IPR001387">
    <property type="entry name" value="Cro/C1-type_HTH"/>
</dbReference>
<dbReference type="PROSITE" id="PS50943">
    <property type="entry name" value="HTH_CROC1"/>
    <property type="match status" value="1"/>
</dbReference>
<dbReference type="AlphaFoldDB" id="A0A1S2CV38"/>
<dbReference type="SUPFAM" id="SSF47413">
    <property type="entry name" value="lambda repressor-like DNA-binding domains"/>
    <property type="match status" value="1"/>
</dbReference>
<protein>
    <recommendedName>
        <fullName evidence="1">HTH cro/C1-type domain-containing protein</fullName>
    </recommendedName>
</protein>
<evidence type="ECO:0000313" key="2">
    <source>
        <dbReference type="EMBL" id="OHY92580.1"/>
    </source>
</evidence>
<name>A0A1S2CV38_AERSO</name>
<dbReference type="Gene3D" id="1.10.260.40">
    <property type="entry name" value="lambda repressor-like DNA-binding domains"/>
    <property type="match status" value="1"/>
</dbReference>
<dbReference type="GO" id="GO:0003677">
    <property type="term" value="F:DNA binding"/>
    <property type="evidence" value="ECO:0007669"/>
    <property type="project" value="InterPro"/>
</dbReference>
<dbReference type="Proteomes" id="UP000179934">
    <property type="component" value="Unassembled WGS sequence"/>
</dbReference>
<evidence type="ECO:0000313" key="3">
    <source>
        <dbReference type="Proteomes" id="UP000179934"/>
    </source>
</evidence>